<organism evidence="3 4">
    <name type="scientific">Amycolatopsis samaneae</name>
    <dbReference type="NCBI Taxonomy" id="664691"/>
    <lineage>
        <taxon>Bacteria</taxon>
        <taxon>Bacillati</taxon>
        <taxon>Actinomycetota</taxon>
        <taxon>Actinomycetes</taxon>
        <taxon>Pseudonocardiales</taxon>
        <taxon>Pseudonocardiaceae</taxon>
        <taxon>Amycolatopsis</taxon>
    </lineage>
</organism>
<dbReference type="RefSeq" id="WP_345390372.1">
    <property type="nucleotide sequence ID" value="NZ_BAABHG010000004.1"/>
</dbReference>
<keyword evidence="1" id="KW-0472">Membrane</keyword>
<name>A0ABW5GLD1_9PSEU</name>
<feature type="transmembrane region" description="Helical" evidence="1">
    <location>
        <begin position="245"/>
        <end position="263"/>
    </location>
</feature>
<evidence type="ECO:0000313" key="4">
    <source>
        <dbReference type="Proteomes" id="UP001597419"/>
    </source>
</evidence>
<sequence length="272" mass="28182">MAMNKTTRLLTGSAVAGFALLLGTATASASPEPDAVGQAATTPQATDFIAHFFVDADRHAAGQPSSMMSKAEENAAAAAKAPQIVGTPLTVNTLNPAFVTGGSSDVATFGYYAVHARSASGQDASVWLTRQGEGWEASNITTGTEEITYPAQAGGDTVFTEPQINAWYRVHEGRVVGLNDVAKRVVGPSGATLAEYQRTVHGKYADKMPGSDYVRKGRLGGFDQAPAVKPAEAQSPVSGGTATEWILGSGFAAVAGLAGVFVVRRRRAGRTH</sequence>
<dbReference type="EMBL" id="JBHUKU010000014">
    <property type="protein sequence ID" value="MFD2461686.1"/>
    <property type="molecule type" value="Genomic_DNA"/>
</dbReference>
<keyword evidence="1" id="KW-1133">Transmembrane helix</keyword>
<feature type="chain" id="PRO_5047423398" description="LPXTG-motif cell wall anchor domain-containing protein" evidence="2">
    <location>
        <begin position="30"/>
        <end position="272"/>
    </location>
</feature>
<gene>
    <name evidence="3" type="ORF">ACFSYJ_23975</name>
</gene>
<protein>
    <recommendedName>
        <fullName evidence="5">LPXTG-motif cell wall anchor domain-containing protein</fullName>
    </recommendedName>
</protein>
<evidence type="ECO:0008006" key="5">
    <source>
        <dbReference type="Google" id="ProtNLM"/>
    </source>
</evidence>
<proteinExistence type="predicted"/>
<feature type="signal peptide" evidence="2">
    <location>
        <begin position="1"/>
        <end position="29"/>
    </location>
</feature>
<reference evidence="4" key="1">
    <citation type="journal article" date="2019" name="Int. J. Syst. Evol. Microbiol.">
        <title>The Global Catalogue of Microorganisms (GCM) 10K type strain sequencing project: providing services to taxonomists for standard genome sequencing and annotation.</title>
        <authorList>
            <consortium name="The Broad Institute Genomics Platform"/>
            <consortium name="The Broad Institute Genome Sequencing Center for Infectious Disease"/>
            <person name="Wu L."/>
            <person name="Ma J."/>
        </authorList>
    </citation>
    <scope>NUCLEOTIDE SEQUENCE [LARGE SCALE GENOMIC DNA]</scope>
    <source>
        <strain evidence="4">CGMCC 4.7643</strain>
    </source>
</reference>
<evidence type="ECO:0000256" key="2">
    <source>
        <dbReference type="SAM" id="SignalP"/>
    </source>
</evidence>
<comment type="caution">
    <text evidence="3">The sequence shown here is derived from an EMBL/GenBank/DDBJ whole genome shotgun (WGS) entry which is preliminary data.</text>
</comment>
<keyword evidence="4" id="KW-1185">Reference proteome</keyword>
<evidence type="ECO:0000313" key="3">
    <source>
        <dbReference type="EMBL" id="MFD2461686.1"/>
    </source>
</evidence>
<keyword evidence="2" id="KW-0732">Signal</keyword>
<evidence type="ECO:0000256" key="1">
    <source>
        <dbReference type="SAM" id="Phobius"/>
    </source>
</evidence>
<dbReference type="Proteomes" id="UP001597419">
    <property type="component" value="Unassembled WGS sequence"/>
</dbReference>
<accession>A0ABW5GLD1</accession>
<keyword evidence="1" id="KW-0812">Transmembrane</keyword>